<feature type="domain" description="HTH lysR-type" evidence="5">
    <location>
        <begin position="6"/>
        <end position="63"/>
    </location>
</feature>
<dbReference type="Gene3D" id="1.10.10.10">
    <property type="entry name" value="Winged helix-like DNA-binding domain superfamily/Winged helix DNA-binding domain"/>
    <property type="match status" value="1"/>
</dbReference>
<keyword evidence="3" id="KW-0238">DNA-binding</keyword>
<reference evidence="6 7" key="1">
    <citation type="journal article" date="2016" name="Front. Microbiol.">
        <title>Genomic Resource of Rice Seed Associated Bacteria.</title>
        <authorList>
            <person name="Midha S."/>
            <person name="Bansal K."/>
            <person name="Sharma S."/>
            <person name="Kumar N."/>
            <person name="Patil P.P."/>
            <person name="Chaudhry V."/>
            <person name="Patil P.B."/>
        </authorList>
    </citation>
    <scope>NUCLEOTIDE SEQUENCE [LARGE SCALE GENOMIC DNA]</scope>
    <source>
        <strain evidence="6 7">NS226</strain>
    </source>
</reference>
<dbReference type="PROSITE" id="PS50931">
    <property type="entry name" value="HTH_LYSR"/>
    <property type="match status" value="1"/>
</dbReference>
<comment type="caution">
    <text evidence="6">The sequence shown here is derived from an EMBL/GenBank/DDBJ whole genome shotgun (WGS) entry which is preliminary data.</text>
</comment>
<dbReference type="InterPro" id="IPR036390">
    <property type="entry name" value="WH_DNA-bd_sf"/>
</dbReference>
<dbReference type="SUPFAM" id="SSF46785">
    <property type="entry name" value="Winged helix' DNA-binding domain"/>
    <property type="match status" value="1"/>
</dbReference>
<protein>
    <submittedName>
        <fullName evidence="6">LysR family transcriptional regulator</fullName>
    </submittedName>
</protein>
<dbReference type="PATRIC" id="fig|401562.3.peg.1614"/>
<dbReference type="GO" id="GO:0003700">
    <property type="term" value="F:DNA-binding transcription factor activity"/>
    <property type="evidence" value="ECO:0007669"/>
    <property type="project" value="InterPro"/>
</dbReference>
<evidence type="ECO:0000256" key="1">
    <source>
        <dbReference type="ARBA" id="ARBA00009437"/>
    </source>
</evidence>
<dbReference type="STRING" id="401562.NS365_18250"/>
<keyword evidence="4" id="KW-0804">Transcription</keyword>
<evidence type="ECO:0000256" key="3">
    <source>
        <dbReference type="ARBA" id="ARBA00023125"/>
    </source>
</evidence>
<dbReference type="InterPro" id="IPR005119">
    <property type="entry name" value="LysR_subst-bd"/>
</dbReference>
<evidence type="ECO:0000313" key="6">
    <source>
        <dbReference type="EMBL" id="KTQ95659.1"/>
    </source>
</evidence>
<evidence type="ECO:0000259" key="5">
    <source>
        <dbReference type="PROSITE" id="PS50931"/>
    </source>
</evidence>
<dbReference type="Pfam" id="PF00126">
    <property type="entry name" value="HTH_1"/>
    <property type="match status" value="1"/>
</dbReference>
<organism evidence="6 7">
    <name type="scientific">Aureimonas ureilytica</name>
    <dbReference type="NCBI Taxonomy" id="401562"/>
    <lineage>
        <taxon>Bacteria</taxon>
        <taxon>Pseudomonadati</taxon>
        <taxon>Pseudomonadota</taxon>
        <taxon>Alphaproteobacteria</taxon>
        <taxon>Hyphomicrobiales</taxon>
        <taxon>Aurantimonadaceae</taxon>
        <taxon>Aureimonas</taxon>
    </lineage>
</organism>
<evidence type="ECO:0000256" key="4">
    <source>
        <dbReference type="ARBA" id="ARBA00023163"/>
    </source>
</evidence>
<gene>
    <name evidence="6" type="ORF">NS226_10615</name>
</gene>
<accession>A0A175RAI8</accession>
<dbReference type="OrthoDB" id="9786526at2"/>
<dbReference type="InterPro" id="IPR000847">
    <property type="entry name" value="LysR_HTH_N"/>
</dbReference>
<dbReference type="GO" id="GO:0003677">
    <property type="term" value="F:DNA binding"/>
    <property type="evidence" value="ECO:0007669"/>
    <property type="project" value="UniProtKB-KW"/>
</dbReference>
<dbReference type="PRINTS" id="PR00039">
    <property type="entry name" value="HTHLYSR"/>
</dbReference>
<dbReference type="SUPFAM" id="SSF53850">
    <property type="entry name" value="Periplasmic binding protein-like II"/>
    <property type="match status" value="1"/>
</dbReference>
<dbReference type="InterPro" id="IPR058163">
    <property type="entry name" value="LysR-type_TF_proteobact-type"/>
</dbReference>
<proteinExistence type="inferred from homology"/>
<dbReference type="Pfam" id="PF03466">
    <property type="entry name" value="LysR_substrate"/>
    <property type="match status" value="1"/>
</dbReference>
<dbReference type="RefSeq" id="WP_058635041.1">
    <property type="nucleotide sequence ID" value="NZ_LDPZ01000021.1"/>
</dbReference>
<dbReference type="InterPro" id="IPR036388">
    <property type="entry name" value="WH-like_DNA-bd_sf"/>
</dbReference>
<name>A0A175RAI8_9HYPH</name>
<evidence type="ECO:0000256" key="2">
    <source>
        <dbReference type="ARBA" id="ARBA00023015"/>
    </source>
</evidence>
<evidence type="ECO:0000313" key="7">
    <source>
        <dbReference type="Proteomes" id="UP000078272"/>
    </source>
</evidence>
<comment type="similarity">
    <text evidence="1">Belongs to the LysR transcriptional regulatory family.</text>
</comment>
<dbReference type="FunFam" id="1.10.10.10:FF:000001">
    <property type="entry name" value="LysR family transcriptional regulator"/>
    <property type="match status" value="1"/>
</dbReference>
<dbReference type="PANTHER" id="PTHR30537:SF5">
    <property type="entry name" value="HTH-TYPE TRANSCRIPTIONAL ACTIVATOR TTDR-RELATED"/>
    <property type="match status" value="1"/>
</dbReference>
<dbReference type="AlphaFoldDB" id="A0A175RAI8"/>
<keyword evidence="2" id="KW-0805">Transcription regulation</keyword>
<dbReference type="EMBL" id="LDPZ01000021">
    <property type="protein sequence ID" value="KTQ95659.1"/>
    <property type="molecule type" value="Genomic_DNA"/>
</dbReference>
<dbReference type="CDD" id="cd08422">
    <property type="entry name" value="PBP2_CrgA_like"/>
    <property type="match status" value="1"/>
</dbReference>
<dbReference type="Proteomes" id="UP000078272">
    <property type="component" value="Unassembled WGS sequence"/>
</dbReference>
<dbReference type="PANTHER" id="PTHR30537">
    <property type="entry name" value="HTH-TYPE TRANSCRIPTIONAL REGULATOR"/>
    <property type="match status" value="1"/>
</dbReference>
<sequence length="305" mass="33565">MDRSDVTLERMRSFVRVAERGSFSAVAREMGVGQATVSRHVAELEQALGTTLINRTTRRLSLTPEGERYHEDARAVLRLVEEAGEGLYRASDALSGSVRVSCTAALGVRQVARALFAFQDRHPRVEIDLKLTDTRIDLVQEAADIAIRLGTLTDSSMQRKHVGLSRRILVASRDYLERHGTPTSPDDLRHHRTIRMSNVADSGTLVLQGPDRSMATVPFGDRLLLDHGLAAREAIVQGRGIAPAHLWLIDDLLDIGAIVKVLPDHRLEPVPLSILAAPGRLRIQRVRLLVDSLTAFLRGLPGVAN</sequence>
<dbReference type="Gene3D" id="3.40.190.290">
    <property type="match status" value="1"/>
</dbReference>